<dbReference type="PANTHER" id="PTHR23530:SF1">
    <property type="entry name" value="PERMEASE, MAJOR FACILITATOR SUPERFAMILY-RELATED"/>
    <property type="match status" value="1"/>
</dbReference>
<evidence type="ECO:0000256" key="2">
    <source>
        <dbReference type="ARBA" id="ARBA00022692"/>
    </source>
</evidence>
<gene>
    <name evidence="7" type="ORF">A3I41_00895</name>
</gene>
<keyword evidence="2 5" id="KW-0812">Transmembrane</keyword>
<feature type="transmembrane region" description="Helical" evidence="5">
    <location>
        <begin position="161"/>
        <end position="182"/>
    </location>
</feature>
<dbReference type="GO" id="GO:0022857">
    <property type="term" value="F:transmembrane transporter activity"/>
    <property type="evidence" value="ECO:0007669"/>
    <property type="project" value="InterPro"/>
</dbReference>
<evidence type="ECO:0000256" key="1">
    <source>
        <dbReference type="ARBA" id="ARBA00004141"/>
    </source>
</evidence>
<dbReference type="InterPro" id="IPR036259">
    <property type="entry name" value="MFS_trans_sf"/>
</dbReference>
<proteinExistence type="predicted"/>
<evidence type="ECO:0000256" key="5">
    <source>
        <dbReference type="SAM" id="Phobius"/>
    </source>
</evidence>
<feature type="domain" description="Major facilitator superfamily (MFS) profile" evidence="6">
    <location>
        <begin position="1"/>
        <end position="387"/>
    </location>
</feature>
<feature type="transmembrane region" description="Helical" evidence="5">
    <location>
        <begin position="364"/>
        <end position="382"/>
    </location>
</feature>
<dbReference type="PROSITE" id="PS50850">
    <property type="entry name" value="MFS"/>
    <property type="match status" value="1"/>
</dbReference>
<dbReference type="PANTHER" id="PTHR23530">
    <property type="entry name" value="TRANSPORT PROTEIN-RELATED"/>
    <property type="match status" value="1"/>
</dbReference>
<dbReference type="InterPro" id="IPR020846">
    <property type="entry name" value="MFS_dom"/>
</dbReference>
<keyword evidence="4 5" id="KW-0472">Membrane</keyword>
<dbReference type="Proteomes" id="UP000176593">
    <property type="component" value="Unassembled WGS sequence"/>
</dbReference>
<dbReference type="InterPro" id="IPR011701">
    <property type="entry name" value="MFS"/>
</dbReference>
<evidence type="ECO:0000313" key="8">
    <source>
        <dbReference type="Proteomes" id="UP000176593"/>
    </source>
</evidence>
<dbReference type="PROSITE" id="PS00216">
    <property type="entry name" value="SUGAR_TRANSPORT_1"/>
    <property type="match status" value="1"/>
</dbReference>
<organism evidence="7 8">
    <name type="scientific">Candidatus Uhrbacteria bacterium RIFCSPLOWO2_02_FULL_48_18</name>
    <dbReference type="NCBI Taxonomy" id="1802408"/>
    <lineage>
        <taxon>Bacteria</taxon>
        <taxon>Candidatus Uhriibacteriota</taxon>
    </lineage>
</organism>
<feature type="transmembrane region" description="Helical" evidence="5">
    <location>
        <begin position="286"/>
        <end position="308"/>
    </location>
</feature>
<dbReference type="EMBL" id="MGEQ01000001">
    <property type="protein sequence ID" value="OGL88264.1"/>
    <property type="molecule type" value="Genomic_DNA"/>
</dbReference>
<keyword evidence="3 5" id="KW-1133">Transmembrane helix</keyword>
<feature type="transmembrane region" description="Helical" evidence="5">
    <location>
        <begin position="339"/>
        <end position="358"/>
    </location>
</feature>
<sequence>MLRNLRLLFWGRAFLETKALAAVMVLFYQTRGLKMDQIFYLTIVWSLTALVCEVPSGYLSDVIGRKKTMLIGTVLFMVSQVHRMYATDYWEFVFQFILMSAAFSCFSGTEEAMLYESLSAVGREEEMLAQNGKQSAAKQIFKTFTPLMGAFVASDLTEAQYCILLWVDVVTAFVAFGIFIFLTEPPHVKRVLEEEIGIFAESVKTIRENPWMLRISVNKILVFTGAFFTWRVYQPILSEHGVSAIWLGIFYFLSSVFGFLGTWYLGAIEKRFGMASFMTWTTIGSVLMYIIGFVSSIPILLFVAYLVIITTSILREPAFSHLVNQHVDSKSRATTLSNLNMLKSIVDIPLIFLAAIVSTMDLRYPLVIGFVLCLLALIVFPIREQKKLVEAAS</sequence>
<feature type="transmembrane region" description="Helical" evidence="5">
    <location>
        <begin position="211"/>
        <end position="233"/>
    </location>
</feature>
<feature type="transmembrane region" description="Helical" evidence="5">
    <location>
        <begin position="37"/>
        <end position="56"/>
    </location>
</feature>
<feature type="transmembrane region" description="Helical" evidence="5">
    <location>
        <begin position="245"/>
        <end position="266"/>
    </location>
</feature>
<name>A0A1F7VE55_9BACT</name>
<dbReference type="Pfam" id="PF07690">
    <property type="entry name" value="MFS_1"/>
    <property type="match status" value="1"/>
</dbReference>
<dbReference type="SUPFAM" id="SSF103473">
    <property type="entry name" value="MFS general substrate transporter"/>
    <property type="match status" value="1"/>
</dbReference>
<dbReference type="AlphaFoldDB" id="A0A1F7VE55"/>
<dbReference type="InterPro" id="IPR053160">
    <property type="entry name" value="MFS_DHA3_Transporter"/>
</dbReference>
<dbReference type="InterPro" id="IPR005829">
    <property type="entry name" value="Sugar_transporter_CS"/>
</dbReference>
<dbReference type="Gene3D" id="1.20.1250.20">
    <property type="entry name" value="MFS general substrate transporter like domains"/>
    <property type="match status" value="1"/>
</dbReference>
<comment type="subcellular location">
    <subcellularLocation>
        <location evidence="1">Membrane</location>
        <topology evidence="1">Multi-pass membrane protein</topology>
    </subcellularLocation>
</comment>
<protein>
    <recommendedName>
        <fullName evidence="6">Major facilitator superfamily (MFS) profile domain-containing protein</fullName>
    </recommendedName>
</protein>
<evidence type="ECO:0000256" key="3">
    <source>
        <dbReference type="ARBA" id="ARBA00022989"/>
    </source>
</evidence>
<evidence type="ECO:0000259" key="6">
    <source>
        <dbReference type="PROSITE" id="PS50850"/>
    </source>
</evidence>
<accession>A0A1F7VE55</accession>
<evidence type="ECO:0000313" key="7">
    <source>
        <dbReference type="EMBL" id="OGL88264.1"/>
    </source>
</evidence>
<evidence type="ECO:0000256" key="4">
    <source>
        <dbReference type="ARBA" id="ARBA00023136"/>
    </source>
</evidence>
<dbReference type="GO" id="GO:0016020">
    <property type="term" value="C:membrane"/>
    <property type="evidence" value="ECO:0007669"/>
    <property type="project" value="UniProtKB-SubCell"/>
</dbReference>
<reference evidence="7 8" key="1">
    <citation type="journal article" date="2016" name="Nat. Commun.">
        <title>Thousands of microbial genomes shed light on interconnected biogeochemical processes in an aquifer system.</title>
        <authorList>
            <person name="Anantharaman K."/>
            <person name="Brown C.T."/>
            <person name="Hug L.A."/>
            <person name="Sharon I."/>
            <person name="Castelle C.J."/>
            <person name="Probst A.J."/>
            <person name="Thomas B.C."/>
            <person name="Singh A."/>
            <person name="Wilkins M.J."/>
            <person name="Karaoz U."/>
            <person name="Brodie E.L."/>
            <person name="Williams K.H."/>
            <person name="Hubbard S.S."/>
            <person name="Banfield J.F."/>
        </authorList>
    </citation>
    <scope>NUCLEOTIDE SEQUENCE [LARGE SCALE GENOMIC DNA]</scope>
</reference>
<comment type="caution">
    <text evidence="7">The sequence shown here is derived from an EMBL/GenBank/DDBJ whole genome shotgun (WGS) entry which is preliminary data.</text>
</comment>